<protein>
    <submittedName>
        <fullName evidence="1">Uncharacterized protein</fullName>
    </submittedName>
</protein>
<gene>
    <name evidence="1" type="ORF">GQF42_35030</name>
</gene>
<dbReference type="RefSeq" id="WP_158926674.1">
    <property type="nucleotide sequence ID" value="NZ_CP047020.1"/>
</dbReference>
<reference evidence="1 2" key="1">
    <citation type="submission" date="2019-12" db="EMBL/GenBank/DDBJ databases">
        <title>Streptomyces sp. strain T44 isolated from rhizosphere soil of Broussonetia papyrifera.</title>
        <authorList>
            <person name="Mo P."/>
        </authorList>
    </citation>
    <scope>NUCLEOTIDE SEQUENCE [LARGE SCALE GENOMIC DNA]</scope>
    <source>
        <strain evidence="1 2">T44</strain>
    </source>
</reference>
<accession>A0A6I6NBP1</accession>
<sequence length="179" mass="19596">MNMQERQGEHVTTGAERSLAIEHWLLMAAEDWGRARREWRTEGVTLLRSGGLFGVVRINAEVVRAAAGAEDVTAVDHFLAQALLGGPVFMDQELLRYYALVGASTGCRLEWTLARDDAEFMGVGHYLGVPALDATTPKVRRYWCVEMDSAGELAPGDAVARLVRVGRSKIARGDRQLGG</sequence>
<name>A0A6I6NBP1_9ACTN</name>
<dbReference type="AlphaFoldDB" id="A0A6I6NBP1"/>
<organism evidence="1 2">
    <name type="scientific">Streptomyces broussonetiae</name>
    <dbReference type="NCBI Taxonomy" id="2686304"/>
    <lineage>
        <taxon>Bacteria</taxon>
        <taxon>Bacillati</taxon>
        <taxon>Actinomycetota</taxon>
        <taxon>Actinomycetes</taxon>
        <taxon>Kitasatosporales</taxon>
        <taxon>Streptomycetaceae</taxon>
        <taxon>Streptomyces</taxon>
    </lineage>
</organism>
<dbReference type="KEGG" id="sbro:GQF42_35030"/>
<dbReference type="Proteomes" id="UP000436138">
    <property type="component" value="Chromosome"/>
</dbReference>
<keyword evidence="2" id="KW-1185">Reference proteome</keyword>
<evidence type="ECO:0000313" key="2">
    <source>
        <dbReference type="Proteomes" id="UP000436138"/>
    </source>
</evidence>
<evidence type="ECO:0000313" key="1">
    <source>
        <dbReference type="EMBL" id="QHA07821.1"/>
    </source>
</evidence>
<dbReference type="EMBL" id="CP047020">
    <property type="protein sequence ID" value="QHA07821.1"/>
    <property type="molecule type" value="Genomic_DNA"/>
</dbReference>
<proteinExistence type="predicted"/>